<evidence type="ECO:0000313" key="2">
    <source>
        <dbReference type="EMBL" id="NMG16654.1"/>
    </source>
</evidence>
<keyword evidence="3" id="KW-1185">Reference proteome</keyword>
<dbReference type="Pfam" id="PF02661">
    <property type="entry name" value="Fic"/>
    <property type="match status" value="1"/>
</dbReference>
<dbReference type="InterPro" id="IPR003812">
    <property type="entry name" value="Fido"/>
</dbReference>
<evidence type="ECO:0000259" key="1">
    <source>
        <dbReference type="PROSITE" id="PS51459"/>
    </source>
</evidence>
<protein>
    <submittedName>
        <fullName evidence="2">Cell filamentation protein Fic</fullName>
    </submittedName>
</protein>
<dbReference type="Gene3D" id="1.10.3290.10">
    <property type="entry name" value="Fido-like domain"/>
    <property type="match status" value="1"/>
</dbReference>
<dbReference type="InterPro" id="IPR040198">
    <property type="entry name" value="Fido_containing"/>
</dbReference>
<comment type="caution">
    <text evidence="2">The sequence shown here is derived from an EMBL/GenBank/DDBJ whole genome shotgun (WGS) entry which is preliminary data.</text>
</comment>
<dbReference type="PROSITE" id="PS51459">
    <property type="entry name" value="FIDO"/>
    <property type="match status" value="1"/>
</dbReference>
<gene>
    <name evidence="2" type="ORF">GPA24_14095</name>
</gene>
<organism evidence="2 3">
    <name type="scientific">Aromatoleum bremense</name>
    <dbReference type="NCBI Taxonomy" id="76115"/>
    <lineage>
        <taxon>Bacteria</taxon>
        <taxon>Pseudomonadati</taxon>
        <taxon>Pseudomonadota</taxon>
        <taxon>Betaproteobacteria</taxon>
        <taxon>Rhodocyclales</taxon>
        <taxon>Rhodocyclaceae</taxon>
        <taxon>Aromatoleum</taxon>
    </lineage>
</organism>
<evidence type="ECO:0000313" key="3">
    <source>
        <dbReference type="Proteomes" id="UP000633943"/>
    </source>
</evidence>
<dbReference type="PANTHER" id="PTHR13504">
    <property type="entry name" value="FIDO DOMAIN-CONTAINING PROTEIN DDB_G0283145"/>
    <property type="match status" value="1"/>
</dbReference>
<dbReference type="PANTHER" id="PTHR13504:SF38">
    <property type="entry name" value="FIDO DOMAIN-CONTAINING PROTEIN"/>
    <property type="match status" value="1"/>
</dbReference>
<name>A0ABX1NXA8_9RHOO</name>
<dbReference type="InterPro" id="IPR036597">
    <property type="entry name" value="Fido-like_dom_sf"/>
</dbReference>
<proteinExistence type="predicted"/>
<reference evidence="2 3" key="1">
    <citation type="submission" date="2019-12" db="EMBL/GenBank/DDBJ databases">
        <title>Comparative genomics gives insights into the taxonomy of the Azoarcus-Aromatoleum group and reveals separate origins of nif in the plant-associated Azoarcus and non-plant-associated Aromatoleum sub-groups.</title>
        <authorList>
            <person name="Lafos M."/>
            <person name="Maluk M."/>
            <person name="Batista M."/>
            <person name="Junghare M."/>
            <person name="Carmona M."/>
            <person name="Faoro H."/>
            <person name="Cruz L.M."/>
            <person name="Battistoni F."/>
            <person name="De Souza E."/>
            <person name="Pedrosa F."/>
            <person name="Chen W.-M."/>
            <person name="Poole P.S."/>
            <person name="Dixon R.A."/>
            <person name="James E.K."/>
        </authorList>
    </citation>
    <scope>NUCLEOTIDE SEQUENCE [LARGE SCALE GENOMIC DNA]</scope>
    <source>
        <strain evidence="2 3">PbN1</strain>
    </source>
</reference>
<dbReference type="EMBL" id="WTVP01000042">
    <property type="protein sequence ID" value="NMG16654.1"/>
    <property type="molecule type" value="Genomic_DNA"/>
</dbReference>
<feature type="domain" description="Fido" evidence="1">
    <location>
        <begin position="249"/>
        <end position="399"/>
    </location>
</feature>
<dbReference type="Proteomes" id="UP000633943">
    <property type="component" value="Unassembled WGS sequence"/>
</dbReference>
<accession>A0ABX1NXA8</accession>
<dbReference type="SUPFAM" id="SSF140931">
    <property type="entry name" value="Fic-like"/>
    <property type="match status" value="1"/>
</dbReference>
<sequence>MPSTRLLFDNSALALDASRRWAGYAALMRGLKLEAPLTERCAVASGHVKGSVRLEGELRVYDQRYRPADDIAGHLLFALKHETLDLLVLKRVLQRLGAEAVTHIIGANASRQQARRLWFLYEWLTGEKLPLSDAPASQRYIPLLDPSRYFTAAVAPSPRHKIGNNLPGVPAFCPIVRKTPVLEAFVRSQLADRVQQVMGRTAQDVWRRAASFLLLADSRASFAIEGERPPRSRLERWANVVRRAGAQPLSLDEILHMHDELIHDHRFVAKGLRTQGVFLGERDRDGEPIPEFIGARAADLPDLMAALLDSHRIMTERDVDPVIHAALIAFGFVFIHPFEDGNGRVHRALIHHILAERSFAPAGLVFPVSAVMLERIDGYRNALRQHSGPLMPFIEWQPNARRNVDVLNDTADLYRFGDYTALAEYLYACVEHTITQLLPDEVRYLQCHDRALAAIAQRIDMPENLARDLIMFITQNDMKLPARRRKKEFAALTDAEVQAIEADVAQAFADQYEYQSDKA</sequence>